<name>A0A8H5LPK3_9AGAR</name>
<dbReference type="InterPro" id="IPR031728">
    <property type="entry name" value="GlcAase_C"/>
</dbReference>
<dbReference type="InterPro" id="IPR017853">
    <property type="entry name" value="GH"/>
</dbReference>
<evidence type="ECO:0000256" key="1">
    <source>
        <dbReference type="SAM" id="SignalP"/>
    </source>
</evidence>
<keyword evidence="4" id="KW-1185">Reference proteome</keyword>
<organism evidence="3 4">
    <name type="scientific">Tetrapyrgos nigripes</name>
    <dbReference type="NCBI Taxonomy" id="182062"/>
    <lineage>
        <taxon>Eukaryota</taxon>
        <taxon>Fungi</taxon>
        <taxon>Dikarya</taxon>
        <taxon>Basidiomycota</taxon>
        <taxon>Agaricomycotina</taxon>
        <taxon>Agaricomycetes</taxon>
        <taxon>Agaricomycetidae</taxon>
        <taxon>Agaricales</taxon>
        <taxon>Marasmiineae</taxon>
        <taxon>Marasmiaceae</taxon>
        <taxon>Tetrapyrgos</taxon>
    </lineage>
</organism>
<dbReference type="EMBL" id="JAACJM010000031">
    <property type="protein sequence ID" value="KAF5364746.1"/>
    <property type="molecule type" value="Genomic_DNA"/>
</dbReference>
<accession>A0A8H5LPK3</accession>
<feature type="signal peptide" evidence="1">
    <location>
        <begin position="1"/>
        <end position="24"/>
    </location>
</feature>
<dbReference type="Proteomes" id="UP000559256">
    <property type="component" value="Unassembled WGS sequence"/>
</dbReference>
<feature type="chain" id="PRO_5034127896" description="Beta-glucuronidase C-terminal domain-containing protein" evidence="1">
    <location>
        <begin position="25"/>
        <end position="534"/>
    </location>
</feature>
<evidence type="ECO:0000313" key="3">
    <source>
        <dbReference type="EMBL" id="KAF5364746.1"/>
    </source>
</evidence>
<comment type="caution">
    <text evidence="3">The sequence shown here is derived from an EMBL/GenBank/DDBJ whole genome shotgun (WGS) entry which is preliminary data.</text>
</comment>
<dbReference type="AlphaFoldDB" id="A0A8H5LPK3"/>
<keyword evidence="1" id="KW-0732">Signal</keyword>
<dbReference type="Pfam" id="PF16862">
    <property type="entry name" value="Glyco_hydro_79C"/>
    <property type="match status" value="1"/>
</dbReference>
<evidence type="ECO:0000259" key="2">
    <source>
        <dbReference type="Pfam" id="PF16862"/>
    </source>
</evidence>
<dbReference type="SUPFAM" id="SSF51445">
    <property type="entry name" value="(Trans)glycosidases"/>
    <property type="match status" value="1"/>
</dbReference>
<sequence>MAAFALFICKIFMTFLLFTAHSSAVTVSIPDAAPEGAPTVDGTLFSLSIEQDRWLDWAGNSTTGRNQFFNTLDNIIQFTGAAPQLRIGADSEDRTDFKPGVQDAELIIQDPDECTPYHEAANVTVGDAFYEAARFLPNGTHVIWGVNFRRSNLTAAFLEAQAIGKAFRTEAMKDAGVILDYVEIGNEADLYIGNDSRDEDFDVAEYVEEWTTFATNVTAAAGIRRLAYTAVGWRFCWFISQCLGQFIKVGGDNCAGDNDLLQDLMTKTNIRDGLDGFVPDIKAQGLDYVLGETNSFAGHGSPGVSNSAGAALWALEYALYGKEIGVTRLYFHEGVGYKYNLVRPLKSHLAAIISPRLCTRLRLVFYFMSFMIQPTELFVSITDGSPLDTPLPPHIQPIYYAAIIAADATGDDGDTLLSVLEIDNDNITVHGFFDSNGAIKRAVFINLEGHFSDSDEERTSVHIDLDFGDSDGPTTMQIKRLHVPFADADHSLTWGGVTYETEDGRPTGEQSMTTACVSDGFDIRATEVVLLSFS</sequence>
<dbReference type="Gene3D" id="3.20.20.80">
    <property type="entry name" value="Glycosidases"/>
    <property type="match status" value="1"/>
</dbReference>
<evidence type="ECO:0000313" key="4">
    <source>
        <dbReference type="Proteomes" id="UP000559256"/>
    </source>
</evidence>
<feature type="domain" description="Beta-glucuronidase C-terminal" evidence="2">
    <location>
        <begin position="431"/>
        <end position="530"/>
    </location>
</feature>
<dbReference type="PANTHER" id="PTHR36183:SF2">
    <property type="entry name" value="BETA-GLUCURONIDASE C-TERMINAL DOMAIN-CONTAINING PROTEIN"/>
    <property type="match status" value="1"/>
</dbReference>
<protein>
    <recommendedName>
        <fullName evidence="2">Beta-glucuronidase C-terminal domain-containing protein</fullName>
    </recommendedName>
</protein>
<dbReference type="OrthoDB" id="2796951at2759"/>
<dbReference type="InterPro" id="IPR052974">
    <property type="entry name" value="GH79_Enzymes"/>
</dbReference>
<dbReference type="PANTHER" id="PTHR36183">
    <property type="entry name" value="BETA-GLUCURONIDASE"/>
    <property type="match status" value="1"/>
</dbReference>
<reference evidence="3 4" key="1">
    <citation type="journal article" date="2020" name="ISME J.">
        <title>Uncovering the hidden diversity of litter-decomposition mechanisms in mushroom-forming fungi.</title>
        <authorList>
            <person name="Floudas D."/>
            <person name="Bentzer J."/>
            <person name="Ahren D."/>
            <person name="Johansson T."/>
            <person name="Persson P."/>
            <person name="Tunlid A."/>
        </authorList>
    </citation>
    <scope>NUCLEOTIDE SEQUENCE [LARGE SCALE GENOMIC DNA]</scope>
    <source>
        <strain evidence="3 4">CBS 291.85</strain>
    </source>
</reference>
<proteinExistence type="predicted"/>
<gene>
    <name evidence="3" type="ORF">D9758_009300</name>
</gene>